<dbReference type="Pfam" id="PF13577">
    <property type="entry name" value="SnoaL_4"/>
    <property type="match status" value="1"/>
</dbReference>
<proteinExistence type="predicted"/>
<sequence length="142" mass="15875">MPAPDFADWLAITELKARYCRLLDTKDWDGWAALFTPDFLLDATGSGGPRIEGRDAAVASVRHSLETVKTVHHVHMPELTLSGDAATGIWPMQDHLVWADGRTMTGYGHYHDRYIRIDGAWRIAQSRLTRLHIAMQSPPPSA</sequence>
<name>A0ABU1X796_SPHXE</name>
<accession>A0ABU1X796</accession>
<dbReference type="Gene3D" id="3.10.450.50">
    <property type="match status" value="1"/>
</dbReference>
<protein>
    <recommendedName>
        <fullName evidence="1">SnoaL-like domain-containing protein</fullName>
    </recommendedName>
</protein>
<evidence type="ECO:0000313" key="2">
    <source>
        <dbReference type="EMBL" id="MDR7156991.1"/>
    </source>
</evidence>
<keyword evidence="3" id="KW-1185">Reference proteome</keyword>
<evidence type="ECO:0000313" key="3">
    <source>
        <dbReference type="Proteomes" id="UP001267638"/>
    </source>
</evidence>
<dbReference type="SUPFAM" id="SSF54427">
    <property type="entry name" value="NTF2-like"/>
    <property type="match status" value="1"/>
</dbReference>
<dbReference type="Proteomes" id="UP001267638">
    <property type="component" value="Unassembled WGS sequence"/>
</dbReference>
<gene>
    <name evidence="2" type="ORF">J2W40_003838</name>
</gene>
<dbReference type="InterPro" id="IPR037401">
    <property type="entry name" value="SnoaL-like"/>
</dbReference>
<evidence type="ECO:0000259" key="1">
    <source>
        <dbReference type="Pfam" id="PF13577"/>
    </source>
</evidence>
<reference evidence="2 3" key="1">
    <citation type="submission" date="2023-07" db="EMBL/GenBank/DDBJ databases">
        <title>Sorghum-associated microbial communities from plants grown in Nebraska, USA.</title>
        <authorList>
            <person name="Schachtman D."/>
        </authorList>
    </citation>
    <scope>NUCLEOTIDE SEQUENCE [LARGE SCALE GENOMIC DNA]</scope>
    <source>
        <strain evidence="2 3">4256</strain>
    </source>
</reference>
<dbReference type="EMBL" id="JAVDWV010000025">
    <property type="protein sequence ID" value="MDR7156991.1"/>
    <property type="molecule type" value="Genomic_DNA"/>
</dbReference>
<dbReference type="InterPro" id="IPR032710">
    <property type="entry name" value="NTF2-like_dom_sf"/>
</dbReference>
<comment type="caution">
    <text evidence="2">The sequence shown here is derived from an EMBL/GenBank/DDBJ whole genome shotgun (WGS) entry which is preliminary data.</text>
</comment>
<dbReference type="RefSeq" id="WP_310227525.1">
    <property type="nucleotide sequence ID" value="NZ_JAVDWV010000025.1"/>
</dbReference>
<feature type="domain" description="SnoaL-like" evidence="1">
    <location>
        <begin position="7"/>
        <end position="125"/>
    </location>
</feature>
<organism evidence="2 3">
    <name type="scientific">Sphingobium xenophagum</name>
    <dbReference type="NCBI Taxonomy" id="121428"/>
    <lineage>
        <taxon>Bacteria</taxon>
        <taxon>Pseudomonadati</taxon>
        <taxon>Pseudomonadota</taxon>
        <taxon>Alphaproteobacteria</taxon>
        <taxon>Sphingomonadales</taxon>
        <taxon>Sphingomonadaceae</taxon>
        <taxon>Sphingobium</taxon>
    </lineage>
</organism>